<dbReference type="GO" id="GO:0008713">
    <property type="term" value="F:ADP-heptose-lipopolysaccharide heptosyltransferase activity"/>
    <property type="evidence" value="ECO:0007669"/>
    <property type="project" value="TreeGrafter"/>
</dbReference>
<dbReference type="CDD" id="cd03789">
    <property type="entry name" value="GT9_LPS_heptosyltransferase"/>
    <property type="match status" value="1"/>
</dbReference>
<evidence type="ECO:0000256" key="2">
    <source>
        <dbReference type="ARBA" id="ARBA00022679"/>
    </source>
</evidence>
<protein>
    <submittedName>
        <fullName evidence="3">Heptosyltransferase-2</fullName>
    </submittedName>
</protein>
<evidence type="ECO:0000256" key="1">
    <source>
        <dbReference type="ARBA" id="ARBA00022676"/>
    </source>
</evidence>
<dbReference type="InterPro" id="IPR002201">
    <property type="entry name" value="Glyco_trans_9"/>
</dbReference>
<dbReference type="InterPro" id="IPR051199">
    <property type="entry name" value="LPS_LOS_Heptosyltrfase"/>
</dbReference>
<keyword evidence="1" id="KW-0328">Glycosyltransferase</keyword>
<dbReference type="Proteomes" id="UP000182409">
    <property type="component" value="Unassembled WGS sequence"/>
</dbReference>
<dbReference type="GO" id="GO:0005829">
    <property type="term" value="C:cytosol"/>
    <property type="evidence" value="ECO:0007669"/>
    <property type="project" value="TreeGrafter"/>
</dbReference>
<dbReference type="SUPFAM" id="SSF53756">
    <property type="entry name" value="UDP-Glycosyltransferase/glycogen phosphorylase"/>
    <property type="match status" value="1"/>
</dbReference>
<evidence type="ECO:0000313" key="4">
    <source>
        <dbReference type="Proteomes" id="UP000182409"/>
    </source>
</evidence>
<evidence type="ECO:0000313" key="3">
    <source>
        <dbReference type="EMBL" id="SEB66859.1"/>
    </source>
</evidence>
<accession>A0A1H4L7X8</accession>
<gene>
    <name evidence="3" type="ORF">SAMN05443244_1503</name>
</gene>
<dbReference type="PANTHER" id="PTHR30160">
    <property type="entry name" value="TETRAACYLDISACCHARIDE 4'-KINASE-RELATED"/>
    <property type="match status" value="1"/>
</dbReference>
<organism evidence="3 4">
    <name type="scientific">Terriglobus roseus</name>
    <dbReference type="NCBI Taxonomy" id="392734"/>
    <lineage>
        <taxon>Bacteria</taxon>
        <taxon>Pseudomonadati</taxon>
        <taxon>Acidobacteriota</taxon>
        <taxon>Terriglobia</taxon>
        <taxon>Terriglobales</taxon>
        <taxon>Acidobacteriaceae</taxon>
        <taxon>Terriglobus</taxon>
    </lineage>
</organism>
<dbReference type="AlphaFoldDB" id="A0A1H4L7X8"/>
<proteinExistence type="predicted"/>
<dbReference type="EMBL" id="FNSD01000001">
    <property type="protein sequence ID" value="SEB66859.1"/>
    <property type="molecule type" value="Genomic_DNA"/>
</dbReference>
<dbReference type="OrthoDB" id="9768048at2"/>
<dbReference type="Gene3D" id="3.40.50.2000">
    <property type="entry name" value="Glycogen Phosphorylase B"/>
    <property type="match status" value="2"/>
</dbReference>
<dbReference type="RefSeq" id="WP_074653058.1">
    <property type="nucleotide sequence ID" value="NZ_FNSD01000001.1"/>
</dbReference>
<name>A0A1H4L7X8_9BACT</name>
<reference evidence="3 4" key="1">
    <citation type="submission" date="2016-10" db="EMBL/GenBank/DDBJ databases">
        <authorList>
            <person name="de Groot N.N."/>
        </authorList>
    </citation>
    <scope>NUCLEOTIDE SEQUENCE [LARGE SCALE GENOMIC DNA]</scope>
    <source>
        <strain evidence="3 4">AB35.6</strain>
    </source>
</reference>
<dbReference type="Pfam" id="PF01075">
    <property type="entry name" value="Glyco_transf_9"/>
    <property type="match status" value="1"/>
</dbReference>
<dbReference type="PANTHER" id="PTHR30160:SF21">
    <property type="entry name" value="LIPOPOLYSACCHARIDE CORE HEPTOSYLTRANSFERASE OPSX"/>
    <property type="match status" value="1"/>
</dbReference>
<keyword evidence="2 3" id="KW-0808">Transferase</keyword>
<sequence length="344" mass="37666">MKRALIVKLGAIGDVIMTVAAVGQLHAQGYAIDWVCGPAVSGLLRCYSWINVIEADDRSVLKGSLSERVRAVSTAWKQLSGTHYDLKATLYYDARWQIFTLPVRATHSVTLSHKERSRRLLPTRPHADEFARVLLGWKDSCREVSLAPHRPDRLPPSPLPRATARRIAMVPAGASNMVRQQTLRRWPADRYAAIARTLLDRGDEVVLLGGPGDTWVREDFAALAGHPRLVDLIGRTSLPELISTCDTCALVLSHDTGPLHLAGLSTAPVLALFGPTDPGSFLPRRSGVRVLWGGEGFACRPCYDGRDFAPCESNGCMQSIATEAVLRVMDEMLSQAFINPGAER</sequence>
<dbReference type="GO" id="GO:0009244">
    <property type="term" value="P:lipopolysaccharide core region biosynthetic process"/>
    <property type="evidence" value="ECO:0007669"/>
    <property type="project" value="TreeGrafter"/>
</dbReference>